<accession>A0A2V1HUE7</accession>
<keyword evidence="2" id="KW-0624">Polysaccharide degradation</keyword>
<dbReference type="InterPro" id="IPR003961">
    <property type="entry name" value="FN3_dom"/>
</dbReference>
<comment type="caution">
    <text evidence="5">The sequence shown here is derived from an EMBL/GenBank/DDBJ whole genome shotgun (WGS) entry which is preliminary data.</text>
</comment>
<evidence type="ECO:0000256" key="3">
    <source>
        <dbReference type="SAM" id="Phobius"/>
    </source>
</evidence>
<keyword evidence="3" id="KW-0472">Membrane</keyword>
<dbReference type="InterPro" id="IPR013783">
    <property type="entry name" value="Ig-like_fold"/>
</dbReference>
<dbReference type="InterPro" id="IPR036116">
    <property type="entry name" value="FN3_sf"/>
</dbReference>
<keyword evidence="6" id="KW-1185">Reference proteome</keyword>
<feature type="domain" description="Fibronectin type-III" evidence="4">
    <location>
        <begin position="1507"/>
        <end position="1611"/>
    </location>
</feature>
<dbReference type="GO" id="GO:0016798">
    <property type="term" value="F:hydrolase activity, acting on glycosyl bonds"/>
    <property type="evidence" value="ECO:0007669"/>
    <property type="project" value="UniProtKB-KW"/>
</dbReference>
<keyword evidence="3" id="KW-0812">Transmembrane</keyword>
<sequence>MRGKLTVSGLPARGRSVLGMLARRRSVTITSVGVVAIAAVLVSTAVVSGGYTAQRMDLDDGSVWVANGSKQAIGRANEQILQLDTAVASTSSSIEVIRQGADVILFDRANSTIDLVDPAVAAIDDTVPVPPGGTEVYTTGPQVTSGVAVVHSGATGDAWVVPLEQLSAYDAQSEPDLVFGATSVSSMDSDGTFFVWSPDAGEVSRVEAADGAVVNQTYSIEGISPDDDFEITSVGGRWFLLDTTTRIVYSEGRSTDLSALIGVSGAPVLETPVTAADGGRGATDQVYIAHASGLVRVPTGGGEPEEIAERDPVRGPGTVTAPLVRGGCSYAAWPDGTVWTRCLDSIDSGSRAGTITPAAGMAATAQLAFATKGTRVLLNDVQSGASWAVQDGNALIDNWDELLETETDTRVVEDNTEDTPPEYDKLQAPPVAVADDLGARPGRTSVVPVLLNDYDPNGDVLVIDEVTGFPPSAGSVTLTGDRQQLLLTLADDPPGSFTFGYSISDGRGGEAATSVTITLRGDDENSAPVQSRTTKATVASGSRTTSQVLGDWYDPDGDAFFLRSASAAAPDSVTYKPDGEVVFIDAGGADGVKEISQTVSDGRDDGTGVLAVTVRARGEVPIIVEPFVVLAYTDGEVTISPLQHTRGGSAPIRLTNVPDKAGVRITADYEGGTFRAQSSDIGTHYLDFTVTDGAVTVTGTLRLDVEAPPDPGTAPIPVPHTAFIRQGGTETIDVVATDIDPAGGVLLVAGADEPDNASGLRVELLEQHLLRVTLTGPLESGTVSFGYTLSNGLAEAQGSVTVVEIPEPARLQPPIAVPDRVSVRVGDAIDIPVLLNDEQPDGESLTLDPVLVDELPDGAGLLFAAQNRLRYLAPQQTGDFTAVYRVDGPDGQWASAEVSISVREADTASNNPPVPKTVTSRVLAGESVRIPIPLTGIDPDGDSVQLLGQESNPEKGAVVETGSDWIEYEAGDYSAGTDSLIYRVVDGLGASATGTIRIGISPRLDGARNPVAVADEVTVRPGKSVAVQVLSNDSDPDGGQLDLVSIEPTTTGADAEIDGTVVRFTATDVPGRYGFVYSIENARGGTSSNFLTVVVDPEAPLARPIAEDTVLGLSDILGRTSIDVNVLAGVFFAEGSVRRLDLAVLPGFGDTATVTSSKRVRVELQDRSQIIPFRVSHPDDPSVTAFAFIRVPGFDDALPQLRKGTPRLTVVSGERLVIDVNDYVVAVGGKRVRITDSGSVRATHSDGSALVAGTGTLTYTSADQYFGPASISFEVTDGSSISDPNGRRATLVLPITVTPRDNQPPVFDGAVLELEPGAERSVDLVKITSYPYAADIGELAYSLVGSAPPGFQLSIDGSKLIVRADESTPKGTRASTIVGVRDSVNEGTAGRVQLTVVASTRPLANLAADAVVAPRGQTTTVDVLANDEAGNPFPGKPLSVVAVRGIDSAALPDGVSITPSSDRTRLAITVGATAAPQDVTVQYQALDATGDPDRAVWGSVTISVQDKPEPVTGLRPTGYADRAITVAFDPGSFNNSPITGFDVTTYDNSGRTLATTPCASTTCTVTTPGNGPSNRIRIGVVAKNAIGTSTQTMLGDAVWSDIVPAAPTDLVARSLDHGLRVSWRKPTETGGSPISYYLISVAGVSVTKYVGRGDPAGTEYSIDLQDPSVGNGGALQVTVSGRNDAFDVLSVWNSATTSGTPAGPPIVVGSPGATTVDGGATGTVTVGWSGVFDGNGAGISQYYVARYRGSPPTCSANGVGSANPSPVVPSPSDDFRHVGTATSADFQVGANEENLFVVFAYNGQGCTSSGQIAVTTRQAPGAPTSVGLSGPTSDGAGHYDYRLSGVAYASGGGNPSVRYLYRLDGGGAETPISIGDTIRVGYGVEHTIQVQVCESWPGKELCSGWSGDSAAFTPIDTVPAGLSSREENGETVWSWTSLPSGSYDSVEYICQPGDVWTASNGGAAGECRGSIGTPFRVRVTEAGQQYVFSS</sequence>
<evidence type="ECO:0000256" key="2">
    <source>
        <dbReference type="ARBA" id="ARBA00023326"/>
    </source>
</evidence>
<dbReference type="SMART" id="SM00060">
    <property type="entry name" value="FN3"/>
    <property type="match status" value="3"/>
</dbReference>
<dbReference type="PROSITE" id="PS50853">
    <property type="entry name" value="FN3"/>
    <property type="match status" value="1"/>
</dbReference>
<organism evidence="5 6">
    <name type="scientific">Amnibacterium flavum</name>
    <dbReference type="NCBI Taxonomy" id="2173173"/>
    <lineage>
        <taxon>Bacteria</taxon>
        <taxon>Bacillati</taxon>
        <taxon>Actinomycetota</taxon>
        <taxon>Actinomycetes</taxon>
        <taxon>Micrococcales</taxon>
        <taxon>Microbacteriaceae</taxon>
        <taxon>Amnibacterium</taxon>
    </lineage>
</organism>
<gene>
    <name evidence="5" type="ORF">DDQ50_07415</name>
</gene>
<keyword evidence="1" id="KW-0326">Glycosidase</keyword>
<feature type="transmembrane region" description="Helical" evidence="3">
    <location>
        <begin position="27"/>
        <end position="51"/>
    </location>
</feature>
<dbReference type="SUPFAM" id="SSF49265">
    <property type="entry name" value="Fibronectin type III"/>
    <property type="match status" value="2"/>
</dbReference>
<proteinExistence type="predicted"/>
<protein>
    <submittedName>
        <fullName evidence="5">Fibronectin type III domain-containing protein</fullName>
    </submittedName>
</protein>
<dbReference type="Gene3D" id="2.60.40.10">
    <property type="entry name" value="Immunoglobulins"/>
    <property type="match status" value="2"/>
</dbReference>
<keyword evidence="2" id="KW-0119">Carbohydrate metabolism</keyword>
<evidence type="ECO:0000259" key="4">
    <source>
        <dbReference type="PROSITE" id="PS50853"/>
    </source>
</evidence>
<evidence type="ECO:0000256" key="1">
    <source>
        <dbReference type="ARBA" id="ARBA00023295"/>
    </source>
</evidence>
<dbReference type="GO" id="GO:0000272">
    <property type="term" value="P:polysaccharide catabolic process"/>
    <property type="evidence" value="ECO:0007669"/>
    <property type="project" value="UniProtKB-KW"/>
</dbReference>
<dbReference type="Pfam" id="PF17963">
    <property type="entry name" value="Big_9"/>
    <property type="match status" value="7"/>
</dbReference>
<reference evidence="5 6" key="1">
    <citation type="submission" date="2018-05" db="EMBL/GenBank/DDBJ databases">
        <title>Amnibacterium sp. M8JJ-5, whole genome shotgun sequence.</title>
        <authorList>
            <person name="Tuo L."/>
        </authorList>
    </citation>
    <scope>NUCLEOTIDE SEQUENCE [LARGE SCALE GENOMIC DNA]</scope>
    <source>
        <strain evidence="5 6">M8JJ-5</strain>
    </source>
</reference>
<keyword evidence="1" id="KW-0378">Hydrolase</keyword>
<keyword evidence="3" id="KW-1133">Transmembrane helix</keyword>
<evidence type="ECO:0000313" key="6">
    <source>
        <dbReference type="Proteomes" id="UP000244893"/>
    </source>
</evidence>
<name>A0A2V1HUE7_9MICO</name>
<dbReference type="EMBL" id="QEOP01000001">
    <property type="protein sequence ID" value="PVZ96235.1"/>
    <property type="molecule type" value="Genomic_DNA"/>
</dbReference>
<evidence type="ECO:0000313" key="5">
    <source>
        <dbReference type="EMBL" id="PVZ96235.1"/>
    </source>
</evidence>
<dbReference type="CDD" id="cd00063">
    <property type="entry name" value="FN3"/>
    <property type="match status" value="1"/>
</dbReference>
<dbReference type="Proteomes" id="UP000244893">
    <property type="component" value="Unassembled WGS sequence"/>
</dbReference>
<dbReference type="NCBIfam" id="NF012211">
    <property type="entry name" value="tand_rpt_95"/>
    <property type="match status" value="1"/>
</dbReference>